<name>A0AAP3AK62_RIEAN</name>
<evidence type="ECO:0000313" key="2">
    <source>
        <dbReference type="Proteomes" id="UP001207440"/>
    </source>
</evidence>
<gene>
    <name evidence="1" type="ORF">OKE68_02745</name>
</gene>
<accession>A0AAP3AK62</accession>
<proteinExistence type="predicted"/>
<comment type="caution">
    <text evidence="1">The sequence shown here is derived from an EMBL/GenBank/DDBJ whole genome shotgun (WGS) entry which is preliminary data.</text>
</comment>
<protein>
    <submittedName>
        <fullName evidence="1">Uncharacterized protein</fullName>
    </submittedName>
</protein>
<dbReference type="EMBL" id="JAOZYT010000010">
    <property type="protein sequence ID" value="MCW0523235.1"/>
    <property type="molecule type" value="Genomic_DNA"/>
</dbReference>
<dbReference type="Proteomes" id="UP001207440">
    <property type="component" value="Unassembled WGS sequence"/>
</dbReference>
<sequence>MEMNNTTPPKGCKYIAIMLVVFALFCTGLGFYTLLRILYGVVIR</sequence>
<organism evidence="1 2">
    <name type="scientific">Riemerella anatipestifer</name>
    <name type="common">Moraxella anatipestifer</name>
    <dbReference type="NCBI Taxonomy" id="34085"/>
    <lineage>
        <taxon>Bacteria</taxon>
        <taxon>Pseudomonadati</taxon>
        <taxon>Bacteroidota</taxon>
        <taxon>Flavobacteriia</taxon>
        <taxon>Flavobacteriales</taxon>
        <taxon>Weeksellaceae</taxon>
        <taxon>Riemerella</taxon>
    </lineage>
</organism>
<evidence type="ECO:0000313" key="1">
    <source>
        <dbReference type="EMBL" id="MCW0523235.1"/>
    </source>
</evidence>
<dbReference type="AlphaFoldDB" id="A0AAP3AK62"/>
<reference evidence="1" key="1">
    <citation type="submission" date="2022-10" db="EMBL/GenBank/DDBJ databases">
        <title>Sifting through the core-genome to identify putative cross-protective antigens against Riemerella anatipestifer.</title>
        <authorList>
            <person name="Zheng X."/>
            <person name="Zhang W."/>
        </authorList>
    </citation>
    <scope>NUCLEOTIDE SEQUENCE</scope>
    <source>
        <strain evidence="1">ZWRA178</strain>
    </source>
</reference>
<dbReference type="RefSeq" id="WP_014938234.1">
    <property type="nucleotide sequence ID" value="NZ_CP072196.1"/>
</dbReference>